<comment type="pathway">
    <text evidence="2">Protein modification; protein glycosylation.</text>
</comment>
<evidence type="ECO:0000256" key="3">
    <source>
        <dbReference type="ARBA" id="ARBA00012660"/>
    </source>
</evidence>
<evidence type="ECO:0000256" key="13">
    <source>
        <dbReference type="ARBA" id="ARBA00023157"/>
    </source>
</evidence>
<evidence type="ECO:0000256" key="18">
    <source>
        <dbReference type="PROSITE-ProRule" id="PRU00192"/>
    </source>
</evidence>
<dbReference type="PROSITE" id="PS51659">
    <property type="entry name" value="GT23"/>
    <property type="match status" value="1"/>
</dbReference>
<evidence type="ECO:0000256" key="12">
    <source>
        <dbReference type="ARBA" id="ARBA00023136"/>
    </source>
</evidence>
<dbReference type="Gene3D" id="3.40.50.11350">
    <property type="match status" value="1"/>
</dbReference>
<keyword evidence="12" id="KW-0472">Membrane</keyword>
<feature type="domain" description="GT23" evidence="21">
    <location>
        <begin position="120"/>
        <end position="410"/>
    </location>
</feature>
<keyword evidence="10" id="KW-1133">Transmembrane helix</keyword>
<sequence>MWTMKSAALVAIALWFMMLMYLSTQMFGLQSRVTHEDGKLITQLGEAISSLKKMKKQNEELWSIIEAEQKNYSLFSLLATASNLSDVDDAAQWRKRSLQKLTDTIQHKIYEIQNPTDCSKARTLICNLDKECGFGCQMHHVAYCFVTAFGTRRMMVLNNNGIHWRYSQKGWTGAFLPITSCTFEDTVGSTIPSVFSIDSTARIVSLGIVDGLPNKPQFLPLSFPSSISDQLIKLHSNPPVFFISQFIWYLMRSNENLKSELDSATRSIPFSKGPVVGLQVRRTDKVGTEADFHSIDEYIQWTEIWFKVQERKQGRNITRRVYIATDDPSVIPETRQKYPNYEVYGDTKIANTAQLRNRYSDTSLYGVVTDIRLLSQCDYLVCTFSSQVCRMGFELMQVLQGDAGEKFHSLDDLYYYGGQYAHEQVAIENHEPENQNEIELQVGDTVGVAGNHWDGYSKGNNRRTGKTGLYPSYKSLTCGLPNLYGIAAGFFAELNDYEH</sequence>
<dbReference type="InterPro" id="IPR045573">
    <property type="entry name" value="Fut8_N_cat"/>
</dbReference>
<feature type="region of interest" description="Important for donor substrate binding" evidence="19">
    <location>
        <begin position="281"/>
        <end position="282"/>
    </location>
</feature>
<protein>
    <recommendedName>
        <fullName evidence="4">Alpha-(1,6)-fucosyltransferase</fullName>
        <ecNumber evidence="3">2.4.1.68</ecNumber>
    </recommendedName>
    <alternativeName>
        <fullName evidence="14">GDP-L-Fuc:N-acetyl-beta-D-glucosaminide alpha1,6-fucosyltransferase</fullName>
    </alternativeName>
    <alternativeName>
        <fullName evidence="16">GDP-fucose--glycoprotein fucosyltransferase</fullName>
    </alternativeName>
    <alternativeName>
        <fullName evidence="15">Glycoprotein 6-alpha-L-fucosyltransferase</fullName>
    </alternativeName>
</protein>
<comment type="subcellular location">
    <subcellularLocation>
        <location evidence="1">Golgi apparatus</location>
        <location evidence="1">Golgi stack membrane</location>
        <topology evidence="1">Single-pass type II membrane protein</topology>
    </subcellularLocation>
</comment>
<dbReference type="InterPro" id="IPR036028">
    <property type="entry name" value="SH3-like_dom_sf"/>
</dbReference>
<dbReference type="CDD" id="cd11792">
    <property type="entry name" value="SH3_Fut8"/>
    <property type="match status" value="1"/>
</dbReference>
<evidence type="ECO:0000256" key="15">
    <source>
        <dbReference type="ARBA" id="ARBA00030648"/>
    </source>
</evidence>
<dbReference type="PROSITE" id="PS50002">
    <property type="entry name" value="SH3"/>
    <property type="match status" value="1"/>
</dbReference>
<evidence type="ECO:0000256" key="17">
    <source>
        <dbReference type="ARBA" id="ARBA00093238"/>
    </source>
</evidence>
<keyword evidence="13" id="KW-1015">Disulfide bond</keyword>
<dbReference type="CDD" id="cd11300">
    <property type="entry name" value="Fut8_like"/>
    <property type="match status" value="1"/>
</dbReference>
<dbReference type="GO" id="GO:0032580">
    <property type="term" value="C:Golgi cisterna membrane"/>
    <property type="evidence" value="ECO:0007669"/>
    <property type="project" value="UniProtKB-SubCell"/>
</dbReference>
<evidence type="ECO:0000313" key="23">
    <source>
        <dbReference type="WBParaSite" id="Hba_17902"/>
    </source>
</evidence>
<keyword evidence="5 18" id="KW-0728">SH3 domain</keyword>
<dbReference type="Gene3D" id="2.30.30.40">
    <property type="entry name" value="SH3 Domains"/>
    <property type="match status" value="1"/>
</dbReference>
<reference evidence="23" key="1">
    <citation type="submission" date="2016-11" db="UniProtKB">
        <authorList>
            <consortium name="WormBaseParasite"/>
        </authorList>
    </citation>
    <scope>IDENTIFICATION</scope>
</reference>
<dbReference type="Proteomes" id="UP000095283">
    <property type="component" value="Unplaced"/>
</dbReference>
<evidence type="ECO:0000256" key="11">
    <source>
        <dbReference type="ARBA" id="ARBA00023034"/>
    </source>
</evidence>
<dbReference type="WBParaSite" id="Hba_17902">
    <property type="protein sequence ID" value="Hba_17902"/>
    <property type="gene ID" value="Hba_17902"/>
</dbReference>
<dbReference type="FunFam" id="2.30.30.40:FF:000070">
    <property type="entry name" value="Alpha-(1,6)-fucosyltransferase"/>
    <property type="match status" value="1"/>
</dbReference>
<evidence type="ECO:0000256" key="1">
    <source>
        <dbReference type="ARBA" id="ARBA00004447"/>
    </source>
</evidence>
<evidence type="ECO:0000256" key="14">
    <source>
        <dbReference type="ARBA" id="ARBA00030434"/>
    </source>
</evidence>
<comment type="catalytic activity">
    <reaction evidence="17">
        <text>N(4)-{beta-D-GlcNAc-(1-&gt;2)-alpha-D-Man-(1-&gt;3)-[beta-D-GlcNAc-(1-&gt;2)-alpha-D-Man-(1-&gt;6)]-beta-D-Man-(1-&gt;4)-beta-D-GlcNAc-(1-&gt;4)-beta-D-GlcNAc}-L-asparaginyl-[protein] + GDP-beta-L-fucose = an N(4)-{beta-D-GlcNAc-(1-&gt;2)-alpha-D-Man-(1-&gt;3)-[beta-D-GlcNAc-(1-&gt;2)-alpha-D-Man-(1-&gt;6)]-beta-D-Man-(1-&gt;4)-beta-D-GlcNAc-(1-&gt;4)-[alpha-L-Fuc-(1-&gt;6)]-beta-D-GlcNAc}-L-asparaginyl-[protein] + GDP + H(+)</text>
        <dbReference type="Rhea" id="RHEA:12985"/>
        <dbReference type="Rhea" id="RHEA-COMP:13526"/>
        <dbReference type="Rhea" id="RHEA-COMP:13532"/>
        <dbReference type="ChEBI" id="CHEBI:15378"/>
        <dbReference type="ChEBI" id="CHEBI:57273"/>
        <dbReference type="ChEBI" id="CHEBI:58189"/>
        <dbReference type="ChEBI" id="CHEBI:60651"/>
        <dbReference type="ChEBI" id="CHEBI:137207"/>
        <dbReference type="EC" id="2.4.1.68"/>
    </reaction>
</comment>
<feature type="domain" description="SH3" evidence="20">
    <location>
        <begin position="419"/>
        <end position="480"/>
    </location>
</feature>
<dbReference type="GO" id="GO:0008424">
    <property type="term" value="F:glycoprotein 6-alpha-L-fucosyltransferase activity"/>
    <property type="evidence" value="ECO:0007669"/>
    <property type="project" value="UniProtKB-EC"/>
</dbReference>
<evidence type="ECO:0000256" key="10">
    <source>
        <dbReference type="ARBA" id="ARBA00022989"/>
    </source>
</evidence>
<evidence type="ECO:0000256" key="2">
    <source>
        <dbReference type="ARBA" id="ARBA00004922"/>
    </source>
</evidence>
<evidence type="ECO:0000256" key="6">
    <source>
        <dbReference type="ARBA" id="ARBA00022676"/>
    </source>
</evidence>
<evidence type="ECO:0000259" key="21">
    <source>
        <dbReference type="PROSITE" id="PS51659"/>
    </source>
</evidence>
<dbReference type="GO" id="GO:0006487">
    <property type="term" value="P:protein N-linked glycosylation"/>
    <property type="evidence" value="ECO:0007669"/>
    <property type="project" value="TreeGrafter"/>
</dbReference>
<dbReference type="FunFam" id="3.40.50.11350:FF:000001">
    <property type="entry name" value="Alpha-(1,6)-fucosyltransferase"/>
    <property type="match status" value="1"/>
</dbReference>
<evidence type="ECO:0000256" key="9">
    <source>
        <dbReference type="ARBA" id="ARBA00022968"/>
    </source>
</evidence>
<accession>A0A1I7XK46</accession>
<dbReference type="EC" id="2.4.1.68" evidence="3"/>
<keyword evidence="6 19" id="KW-0328">Glycosyltransferase</keyword>
<keyword evidence="11" id="KW-0333">Golgi apparatus</keyword>
<evidence type="ECO:0000313" key="22">
    <source>
        <dbReference type="Proteomes" id="UP000095283"/>
    </source>
</evidence>
<keyword evidence="9" id="KW-0735">Signal-anchor</keyword>
<dbReference type="InterPro" id="IPR035653">
    <property type="entry name" value="Fut8_SH3"/>
</dbReference>
<proteinExistence type="inferred from homology"/>
<dbReference type="Pfam" id="PF19745">
    <property type="entry name" value="FUT8_N_cat"/>
    <property type="match status" value="1"/>
</dbReference>
<dbReference type="InterPro" id="IPR001452">
    <property type="entry name" value="SH3_domain"/>
</dbReference>
<dbReference type="InterPro" id="IPR027350">
    <property type="entry name" value="GT23_dom"/>
</dbReference>
<evidence type="ECO:0000256" key="5">
    <source>
        <dbReference type="ARBA" id="ARBA00022443"/>
    </source>
</evidence>
<name>A0A1I7XK46_HETBA</name>
<evidence type="ECO:0000256" key="19">
    <source>
        <dbReference type="PROSITE-ProRule" id="PRU00992"/>
    </source>
</evidence>
<comment type="similarity">
    <text evidence="19">Belongs to the glycosyltransferase 23 family.</text>
</comment>
<organism evidence="22 23">
    <name type="scientific">Heterorhabditis bacteriophora</name>
    <name type="common">Entomopathogenic nematode worm</name>
    <dbReference type="NCBI Taxonomy" id="37862"/>
    <lineage>
        <taxon>Eukaryota</taxon>
        <taxon>Metazoa</taxon>
        <taxon>Ecdysozoa</taxon>
        <taxon>Nematoda</taxon>
        <taxon>Chromadorea</taxon>
        <taxon>Rhabditida</taxon>
        <taxon>Rhabditina</taxon>
        <taxon>Rhabditomorpha</taxon>
        <taxon>Strongyloidea</taxon>
        <taxon>Heterorhabditidae</taxon>
        <taxon>Heterorhabditis</taxon>
    </lineage>
</organism>
<keyword evidence="7 19" id="KW-0808">Transferase</keyword>
<dbReference type="PANTHER" id="PTHR13132">
    <property type="entry name" value="ALPHA- 1,6 -FUCOSYLTRANSFERASE"/>
    <property type="match status" value="1"/>
</dbReference>
<evidence type="ECO:0000256" key="7">
    <source>
        <dbReference type="ARBA" id="ARBA00022679"/>
    </source>
</evidence>
<dbReference type="Pfam" id="PF14604">
    <property type="entry name" value="SH3_9"/>
    <property type="match status" value="1"/>
</dbReference>
<evidence type="ECO:0000256" key="16">
    <source>
        <dbReference type="ARBA" id="ARBA00032208"/>
    </source>
</evidence>
<evidence type="ECO:0000256" key="4">
    <source>
        <dbReference type="ARBA" id="ARBA00018201"/>
    </source>
</evidence>
<dbReference type="AlphaFoldDB" id="A0A1I7XK46"/>
<keyword evidence="8" id="KW-0812">Transmembrane</keyword>
<evidence type="ECO:0000259" key="20">
    <source>
        <dbReference type="PROSITE" id="PS50002"/>
    </source>
</evidence>
<dbReference type="SUPFAM" id="SSF50044">
    <property type="entry name" value="SH3-domain"/>
    <property type="match status" value="1"/>
</dbReference>
<keyword evidence="22" id="KW-1185">Reference proteome</keyword>
<dbReference type="PANTHER" id="PTHR13132:SF29">
    <property type="entry name" value="ALPHA-(1,6)-FUCOSYLTRANSFERASE"/>
    <property type="match status" value="1"/>
</dbReference>
<evidence type="ECO:0000256" key="8">
    <source>
        <dbReference type="ARBA" id="ARBA00022692"/>
    </source>
</evidence>